<dbReference type="Pfam" id="PF05433">
    <property type="entry name" value="Rick_17kDa_Anti"/>
    <property type="match status" value="1"/>
</dbReference>
<comment type="caution">
    <text evidence="7">The sequence shown here is derived from an EMBL/GenBank/DDBJ whole genome shotgun (WGS) entry which is preliminary data.</text>
</comment>
<evidence type="ECO:0000259" key="6">
    <source>
        <dbReference type="Pfam" id="PF05433"/>
    </source>
</evidence>
<feature type="domain" description="Glycine zipper 2TM" evidence="6">
    <location>
        <begin position="92"/>
        <end position="132"/>
    </location>
</feature>
<dbReference type="GO" id="GO:0009279">
    <property type="term" value="C:cell outer membrane"/>
    <property type="evidence" value="ECO:0007669"/>
    <property type="project" value="UniProtKB-SubCell"/>
</dbReference>
<evidence type="ECO:0000313" key="8">
    <source>
        <dbReference type="Proteomes" id="UP000238308"/>
    </source>
</evidence>
<dbReference type="AlphaFoldDB" id="A0A2T0XCZ0"/>
<dbReference type="InterPro" id="IPR008816">
    <property type="entry name" value="Gly_zipper_2TM_dom"/>
</dbReference>
<keyword evidence="5 7" id="KW-0449">Lipoprotein</keyword>
<dbReference type="Proteomes" id="UP000238308">
    <property type="component" value="Unassembled WGS sequence"/>
</dbReference>
<sequence>MDHDIAYDRDQTRVGGTRFMSNQHSLIANCVKASAVALCVVAVGSLSGCAKPSASANVYTYGQAQREQIVRLGTVTAVRSIVIQQERTSGAGLVGGAAVGGIAGNSVGGGNGNALATVGGAILGALAGNAIEERVGKQDGLEITVRLDNGELRVIAQEADVPLAVNQRVQVISGAGPTRVTPI</sequence>
<keyword evidence="3" id="KW-0472">Membrane</keyword>
<gene>
    <name evidence="7" type="ORF">BCM14_2556</name>
</gene>
<name>A0A2T0XCZ0_9BURK</name>
<organism evidence="7 8">
    <name type="scientific">Jezberella montanilacus</name>
    <dbReference type="NCBI Taxonomy" id="323426"/>
    <lineage>
        <taxon>Bacteria</taxon>
        <taxon>Pseudomonadati</taxon>
        <taxon>Pseudomonadota</taxon>
        <taxon>Betaproteobacteria</taxon>
        <taxon>Burkholderiales</taxon>
        <taxon>Alcaligenaceae</taxon>
        <taxon>Jezberella</taxon>
    </lineage>
</organism>
<keyword evidence="8" id="KW-1185">Reference proteome</keyword>
<evidence type="ECO:0000256" key="3">
    <source>
        <dbReference type="ARBA" id="ARBA00023136"/>
    </source>
</evidence>
<comment type="subcellular location">
    <subcellularLocation>
        <location evidence="1">Cell outer membrane</location>
        <topology evidence="1">Lipid-anchor</topology>
    </subcellularLocation>
</comment>
<dbReference type="PANTHER" id="PTHR35603:SF1">
    <property type="entry name" value="OUTER MEMBRANE LIPOPROTEIN SLYB"/>
    <property type="match status" value="1"/>
</dbReference>
<dbReference type="PANTHER" id="PTHR35603">
    <property type="match status" value="1"/>
</dbReference>
<evidence type="ECO:0000256" key="4">
    <source>
        <dbReference type="ARBA" id="ARBA00023139"/>
    </source>
</evidence>
<evidence type="ECO:0000256" key="2">
    <source>
        <dbReference type="ARBA" id="ARBA00022729"/>
    </source>
</evidence>
<reference evidence="7 8" key="1">
    <citation type="submission" date="2018-03" db="EMBL/GenBank/DDBJ databases">
        <title>Genomic Encyclopedia of Type Strains, Phase III (KMG-III): the genomes of soil and plant-associated and newly described type strains.</title>
        <authorList>
            <person name="Whitman W."/>
        </authorList>
    </citation>
    <scope>NUCLEOTIDE SEQUENCE [LARGE SCALE GENOMIC DNA]</scope>
    <source>
        <strain evidence="7 8">MWH-P2sevCIIIb</strain>
    </source>
</reference>
<evidence type="ECO:0000256" key="1">
    <source>
        <dbReference type="ARBA" id="ARBA00004459"/>
    </source>
</evidence>
<accession>A0A2T0XCZ0</accession>
<keyword evidence="4" id="KW-0564">Palmitate</keyword>
<proteinExistence type="predicted"/>
<keyword evidence="2" id="KW-0732">Signal</keyword>
<evidence type="ECO:0000313" key="7">
    <source>
        <dbReference type="EMBL" id="PRY96801.1"/>
    </source>
</evidence>
<protein>
    <submittedName>
        <fullName evidence="7">Outer membrane lipoprotein SlyB</fullName>
    </submittedName>
</protein>
<dbReference type="InterPro" id="IPR051407">
    <property type="entry name" value="Bact_OM_lipoprot/Surf_antigen"/>
</dbReference>
<evidence type="ECO:0000256" key="5">
    <source>
        <dbReference type="ARBA" id="ARBA00023288"/>
    </source>
</evidence>
<dbReference type="EMBL" id="PVTV01000016">
    <property type="protein sequence ID" value="PRY96801.1"/>
    <property type="molecule type" value="Genomic_DNA"/>
</dbReference>